<sequence>MLNKSHTIFIPLVNFLTNAKTNQATKITSLIILLIITPQLLIIYEQFKQELVHFTVHKPIILSQIIFLVKFLTFIIFDAFSTNPFREKLNARFNSSVLHLHCKQFGLVLSFQGFGSGLRFLIWPASGNWRRRVDGPFWARIKTRFRFRRATSTYWLFPGILLLLLLEGRGA</sequence>
<protein>
    <submittedName>
        <fullName evidence="2">Uncharacterized protein</fullName>
    </submittedName>
</protein>
<dbReference type="EMBL" id="KI536661">
    <property type="protein sequence ID" value="ESR55728.1"/>
    <property type="molecule type" value="Genomic_DNA"/>
</dbReference>
<organism evidence="2 3">
    <name type="scientific">Citrus clementina</name>
    <name type="common">Clementine</name>
    <name type="synonym">Citrus deliciosa x Citrus sinensis</name>
    <dbReference type="NCBI Taxonomy" id="85681"/>
    <lineage>
        <taxon>Eukaryota</taxon>
        <taxon>Viridiplantae</taxon>
        <taxon>Streptophyta</taxon>
        <taxon>Embryophyta</taxon>
        <taxon>Tracheophyta</taxon>
        <taxon>Spermatophyta</taxon>
        <taxon>Magnoliopsida</taxon>
        <taxon>eudicotyledons</taxon>
        <taxon>Gunneridae</taxon>
        <taxon>Pentapetalae</taxon>
        <taxon>rosids</taxon>
        <taxon>malvids</taxon>
        <taxon>Sapindales</taxon>
        <taxon>Rutaceae</taxon>
        <taxon>Aurantioideae</taxon>
        <taxon>Citrus</taxon>
    </lineage>
</organism>
<keyword evidence="1" id="KW-1133">Transmembrane helix</keyword>
<reference evidence="2 3" key="1">
    <citation type="submission" date="2013-10" db="EMBL/GenBank/DDBJ databases">
        <authorList>
            <consortium name="International Citrus Genome Consortium"/>
            <person name="Jenkins J."/>
            <person name="Schmutz J."/>
            <person name="Prochnik S."/>
            <person name="Rokhsar D."/>
            <person name="Gmitter F."/>
            <person name="Ollitrault P."/>
            <person name="Machado M."/>
            <person name="Talon M."/>
            <person name="Wincker P."/>
            <person name="Jaillon O."/>
            <person name="Morgante M."/>
        </authorList>
    </citation>
    <scope>NUCLEOTIDE SEQUENCE</scope>
    <source>
        <strain evidence="3">cv. Clemenules</strain>
    </source>
</reference>
<dbReference type="KEGG" id="cic:CICLE_v100237412m"/>
<dbReference type="AlphaFoldDB" id="V4T663"/>
<accession>V4T663</accession>
<dbReference type="Proteomes" id="UP000030687">
    <property type="component" value="Unassembled WGS sequence"/>
</dbReference>
<proteinExistence type="predicted"/>
<keyword evidence="1" id="KW-0812">Transmembrane</keyword>
<name>V4T663_CITCL</name>
<feature type="transmembrane region" description="Helical" evidence="1">
    <location>
        <begin position="147"/>
        <end position="166"/>
    </location>
</feature>
<evidence type="ECO:0000313" key="3">
    <source>
        <dbReference type="Proteomes" id="UP000030687"/>
    </source>
</evidence>
<dbReference type="InParanoid" id="V4T663"/>
<evidence type="ECO:0000256" key="1">
    <source>
        <dbReference type="SAM" id="Phobius"/>
    </source>
</evidence>
<feature type="transmembrane region" description="Helical" evidence="1">
    <location>
        <begin position="27"/>
        <end position="44"/>
    </location>
</feature>
<feature type="transmembrane region" description="Helical" evidence="1">
    <location>
        <begin position="65"/>
        <end position="85"/>
    </location>
</feature>
<dbReference type="Gramene" id="ESR55728">
    <property type="protein sequence ID" value="ESR55728"/>
    <property type="gene ID" value="CICLE_v100237412mg"/>
</dbReference>
<evidence type="ECO:0000313" key="2">
    <source>
        <dbReference type="EMBL" id="ESR55728.1"/>
    </source>
</evidence>
<keyword evidence="3" id="KW-1185">Reference proteome</keyword>
<keyword evidence="1" id="KW-0472">Membrane</keyword>
<gene>
    <name evidence="2" type="ORF">CICLE_v100237412mg</name>
</gene>
<feature type="non-terminal residue" evidence="2">
    <location>
        <position position="171"/>
    </location>
</feature>